<organism evidence="1 2">
    <name type="scientific">Oceanipulchritudo coccoides</name>
    <dbReference type="NCBI Taxonomy" id="2706888"/>
    <lineage>
        <taxon>Bacteria</taxon>
        <taxon>Pseudomonadati</taxon>
        <taxon>Verrucomicrobiota</taxon>
        <taxon>Opitutia</taxon>
        <taxon>Puniceicoccales</taxon>
        <taxon>Oceanipulchritudinaceae</taxon>
        <taxon>Oceanipulchritudo</taxon>
    </lineage>
</organism>
<reference evidence="1 2" key="1">
    <citation type="submission" date="2020-02" db="EMBL/GenBank/DDBJ databases">
        <title>Albibacoteraceae fam. nov., the first described family within the subdivision 4 Verrucomicrobia.</title>
        <authorList>
            <person name="Xi F."/>
        </authorList>
    </citation>
    <scope>NUCLEOTIDE SEQUENCE [LARGE SCALE GENOMIC DNA]</scope>
    <source>
        <strain evidence="1 2">CK1056</strain>
    </source>
</reference>
<comment type="caution">
    <text evidence="1">The sequence shown here is derived from an EMBL/GenBank/DDBJ whole genome shotgun (WGS) entry which is preliminary data.</text>
</comment>
<gene>
    <name evidence="1" type="ORF">G0Q06_01495</name>
</gene>
<dbReference type="EMBL" id="JAAGNX010000001">
    <property type="protein sequence ID" value="NDV61117.1"/>
    <property type="molecule type" value="Genomic_DNA"/>
</dbReference>
<evidence type="ECO:0000313" key="1">
    <source>
        <dbReference type="EMBL" id="NDV61117.1"/>
    </source>
</evidence>
<protein>
    <submittedName>
        <fullName evidence="1">DUF2384 domain-containing protein</fullName>
    </submittedName>
</protein>
<dbReference type="AlphaFoldDB" id="A0A6B2LZB8"/>
<accession>A0A6B2LZB8</accession>
<dbReference type="RefSeq" id="WP_163961761.1">
    <property type="nucleotide sequence ID" value="NZ_JAAGNX010000001.1"/>
</dbReference>
<sequence>MDVKAFCRRYKVVRPDLTRLTGYSQRAVDKWAAGDKPGPAAKKHLKEIVRLFDALADLMETDYVGEWIKTPNEAFEGSTPLQVIERGEVDRIWRMIYRLETGEAV</sequence>
<evidence type="ECO:0000313" key="2">
    <source>
        <dbReference type="Proteomes" id="UP000478417"/>
    </source>
</evidence>
<keyword evidence="2" id="KW-1185">Reference proteome</keyword>
<dbReference type="Proteomes" id="UP000478417">
    <property type="component" value="Unassembled WGS sequence"/>
</dbReference>
<proteinExistence type="predicted"/>
<name>A0A6B2LZB8_9BACT</name>